<dbReference type="GO" id="GO:0015833">
    <property type="term" value="P:peptide transport"/>
    <property type="evidence" value="ECO:0007669"/>
    <property type="project" value="TreeGrafter"/>
</dbReference>
<dbReference type="HOGENOM" id="CLU_017028_7_4_9"/>
<evidence type="ECO:0000256" key="4">
    <source>
        <dbReference type="SAM" id="SignalP"/>
    </source>
</evidence>
<dbReference type="CDD" id="cd08517">
    <property type="entry name" value="PBP2_NikA_DppA_OppA_like_13"/>
    <property type="match status" value="1"/>
</dbReference>
<comment type="caution">
    <text evidence="6">The sequence shown here is derived from an EMBL/GenBank/DDBJ whole genome shotgun (WGS) entry which is preliminary data.</text>
</comment>
<evidence type="ECO:0000256" key="3">
    <source>
        <dbReference type="ARBA" id="ARBA00022729"/>
    </source>
</evidence>
<accession>H3NIF8</accession>
<protein>
    <recommendedName>
        <fullName evidence="5">Solute-binding protein family 5 domain-containing protein</fullName>
    </recommendedName>
</protein>
<name>H3NIF8_9LACT</name>
<dbReference type="GO" id="GO:0042597">
    <property type="term" value="C:periplasmic space"/>
    <property type="evidence" value="ECO:0007669"/>
    <property type="project" value="UniProtKB-ARBA"/>
</dbReference>
<reference evidence="6 7" key="1">
    <citation type="submission" date="2012-01" db="EMBL/GenBank/DDBJ databases">
        <title>The Genome Sequence of Facklamia languida CCUG 37842.</title>
        <authorList>
            <consortium name="The Broad Institute Genome Sequencing Platform"/>
            <person name="Earl A."/>
            <person name="Ward D."/>
            <person name="Feldgarden M."/>
            <person name="Gevers D."/>
            <person name="Huys G."/>
            <person name="Young S.K."/>
            <person name="Zeng Q."/>
            <person name="Gargeya S."/>
            <person name="Fitzgerald M."/>
            <person name="Haas B."/>
            <person name="Abouelleil A."/>
            <person name="Alvarado L."/>
            <person name="Arachchi H.M."/>
            <person name="Berlin A."/>
            <person name="Chapman S.B."/>
            <person name="Gearin G."/>
            <person name="Goldberg J."/>
            <person name="Griggs A."/>
            <person name="Gujja S."/>
            <person name="Hansen M."/>
            <person name="Heiman D."/>
            <person name="Howarth C."/>
            <person name="Larimer J."/>
            <person name="Lui A."/>
            <person name="MacDonald P.J.P."/>
            <person name="McCowen C."/>
            <person name="Montmayeur A."/>
            <person name="Murphy C."/>
            <person name="Neiman D."/>
            <person name="Pearson M."/>
            <person name="Priest M."/>
            <person name="Roberts A."/>
            <person name="Saif S."/>
            <person name="Shea T."/>
            <person name="Sisk P."/>
            <person name="Stolte C."/>
            <person name="Sykes S."/>
            <person name="Wortman J."/>
            <person name="Nusbaum C."/>
            <person name="Birren B."/>
        </authorList>
    </citation>
    <scope>NUCLEOTIDE SEQUENCE [LARGE SCALE GENOMIC DNA]</scope>
    <source>
        <strain evidence="6 7">CCUG 37842</strain>
    </source>
</reference>
<dbReference type="GO" id="GO:1904680">
    <property type="term" value="F:peptide transmembrane transporter activity"/>
    <property type="evidence" value="ECO:0007669"/>
    <property type="project" value="TreeGrafter"/>
</dbReference>
<evidence type="ECO:0000259" key="5">
    <source>
        <dbReference type="Pfam" id="PF00496"/>
    </source>
</evidence>
<dbReference type="OrthoDB" id="9801912at2"/>
<dbReference type="InterPro" id="IPR030678">
    <property type="entry name" value="Peptide/Ni-bd"/>
</dbReference>
<comment type="similarity">
    <text evidence="1">Belongs to the bacterial solute-binding protein 5 family.</text>
</comment>
<dbReference type="PANTHER" id="PTHR30290">
    <property type="entry name" value="PERIPLASMIC BINDING COMPONENT OF ABC TRANSPORTER"/>
    <property type="match status" value="1"/>
</dbReference>
<dbReference type="PIRSF" id="PIRSF002741">
    <property type="entry name" value="MppA"/>
    <property type="match status" value="1"/>
</dbReference>
<evidence type="ECO:0000256" key="2">
    <source>
        <dbReference type="ARBA" id="ARBA00022448"/>
    </source>
</evidence>
<sequence length="515" mass="58516">MKKKISNLFSWLFIALLILTNGTTKVNAEDKFVFIASGAEPNTFNTTMRMDDAAYVYDQNIFSRLVKLNINNEYIPDLAKEWEYSDDNKTITFKLHENVEWHDGQPFSSEDVKWTYDTLITEKWPKSDTFVNVESIEAPDENTVVFKMKQADASFLSKLSWYGTFILPKHLYEGTDYANNPANMHPIGTGPFKFVSYENGVSLILEKNEKYFGHVPEIDELIFKISSDPKTAYQSLINGEIDYLGGLSPSEANSLDENPDYRVFEYLGINRAYITGNLQDEKFKDGVIMKAIALAIDQQSIFDRVSNNIGQVATTFISPKFADYVNEEVGLPKTNVDEAIKLFEESGYEKNENGHYVELQLDSFEDGNFSDICTVIKANLEKAGIGININMMEFSAWQTKVAEDKNFDLTLLAGYQGPDVSGIEGRISINGFNNLAGYTNEEVENLLKEGVKEVDPEKRIPLYNKVQEIMAQDLPIIPILDYGYKIPLHNNFEGFPEERPDEAGMNEFTFIKRVN</sequence>
<dbReference type="Gene3D" id="3.10.105.10">
    <property type="entry name" value="Dipeptide-binding Protein, Domain 3"/>
    <property type="match status" value="1"/>
</dbReference>
<dbReference type="Gene3D" id="3.40.190.10">
    <property type="entry name" value="Periplasmic binding protein-like II"/>
    <property type="match status" value="1"/>
</dbReference>
<proteinExistence type="inferred from homology"/>
<feature type="signal peptide" evidence="4">
    <location>
        <begin position="1"/>
        <end position="28"/>
    </location>
</feature>
<dbReference type="InterPro" id="IPR039424">
    <property type="entry name" value="SBP_5"/>
</dbReference>
<keyword evidence="7" id="KW-1185">Reference proteome</keyword>
<dbReference type="AlphaFoldDB" id="H3NIF8"/>
<evidence type="ECO:0000256" key="1">
    <source>
        <dbReference type="ARBA" id="ARBA00005695"/>
    </source>
</evidence>
<feature type="chain" id="PRO_5003590785" description="Solute-binding protein family 5 domain-containing protein" evidence="4">
    <location>
        <begin position="29"/>
        <end position="515"/>
    </location>
</feature>
<dbReference type="EMBL" id="AGEG01000006">
    <property type="protein sequence ID" value="EHR37468.1"/>
    <property type="molecule type" value="Genomic_DNA"/>
</dbReference>
<dbReference type="STRING" id="883113.HMPREF9708_00647"/>
<dbReference type="Pfam" id="PF00496">
    <property type="entry name" value="SBP_bac_5"/>
    <property type="match status" value="1"/>
</dbReference>
<organism evidence="6 7">
    <name type="scientific">Facklamia languida CCUG 37842</name>
    <dbReference type="NCBI Taxonomy" id="883113"/>
    <lineage>
        <taxon>Bacteria</taxon>
        <taxon>Bacillati</taxon>
        <taxon>Bacillota</taxon>
        <taxon>Bacilli</taxon>
        <taxon>Lactobacillales</taxon>
        <taxon>Aerococcaceae</taxon>
        <taxon>Facklamia</taxon>
    </lineage>
</organism>
<dbReference type="Gene3D" id="3.90.76.10">
    <property type="entry name" value="Dipeptide-binding Protein, Domain 1"/>
    <property type="match status" value="1"/>
</dbReference>
<dbReference type="eggNOG" id="COG0747">
    <property type="taxonomic scope" value="Bacteria"/>
</dbReference>
<dbReference type="RefSeq" id="WP_006308674.1">
    <property type="nucleotide sequence ID" value="NZ_JH601133.1"/>
</dbReference>
<dbReference type="InterPro" id="IPR000914">
    <property type="entry name" value="SBP_5_dom"/>
</dbReference>
<feature type="domain" description="Solute-binding protein family 5" evidence="5">
    <location>
        <begin position="73"/>
        <end position="417"/>
    </location>
</feature>
<dbReference type="PATRIC" id="fig|883113.3.peg.648"/>
<gene>
    <name evidence="6" type="ORF">HMPREF9708_00647</name>
</gene>
<evidence type="ECO:0000313" key="7">
    <source>
        <dbReference type="Proteomes" id="UP000006190"/>
    </source>
</evidence>
<dbReference type="PANTHER" id="PTHR30290:SF9">
    <property type="entry name" value="OLIGOPEPTIDE-BINDING PROTEIN APPA"/>
    <property type="match status" value="1"/>
</dbReference>
<keyword evidence="2" id="KW-0813">Transport</keyword>
<dbReference type="Proteomes" id="UP000006190">
    <property type="component" value="Unassembled WGS sequence"/>
</dbReference>
<keyword evidence="3 4" id="KW-0732">Signal</keyword>
<evidence type="ECO:0000313" key="6">
    <source>
        <dbReference type="EMBL" id="EHR37468.1"/>
    </source>
</evidence>
<dbReference type="GO" id="GO:0043190">
    <property type="term" value="C:ATP-binding cassette (ABC) transporter complex"/>
    <property type="evidence" value="ECO:0007669"/>
    <property type="project" value="InterPro"/>
</dbReference>
<dbReference type="SUPFAM" id="SSF53850">
    <property type="entry name" value="Periplasmic binding protein-like II"/>
    <property type="match status" value="1"/>
</dbReference>